<name>A0AAD5X2N5_9FUNG</name>
<sequence length="128" mass="13578">MAPGSKDKYNNKQKRMADHIKQTEHDRGANDKTASRIAWATVNKQTGGGRHKGGSGSGPAQDKNESPTASSSPLRRSTRKTSAGTANGGVTKKRRPSGSSIGVNKKRSAAMKKVWGKRRGSDSSAKSE</sequence>
<accession>A0AAD5X2N5</accession>
<evidence type="ECO:0008006" key="4">
    <source>
        <dbReference type="Google" id="ProtNLM"/>
    </source>
</evidence>
<proteinExistence type="predicted"/>
<evidence type="ECO:0000313" key="3">
    <source>
        <dbReference type="Proteomes" id="UP001212841"/>
    </source>
</evidence>
<feature type="compositionally biased region" description="Polar residues" evidence="1">
    <location>
        <begin position="66"/>
        <end position="85"/>
    </location>
</feature>
<protein>
    <recommendedName>
        <fullName evidence="4">Plasmid stabilization protein</fullName>
    </recommendedName>
</protein>
<organism evidence="2 3">
    <name type="scientific">Rhizophlyctis rosea</name>
    <dbReference type="NCBI Taxonomy" id="64517"/>
    <lineage>
        <taxon>Eukaryota</taxon>
        <taxon>Fungi</taxon>
        <taxon>Fungi incertae sedis</taxon>
        <taxon>Chytridiomycota</taxon>
        <taxon>Chytridiomycota incertae sedis</taxon>
        <taxon>Chytridiomycetes</taxon>
        <taxon>Rhizophlyctidales</taxon>
        <taxon>Rhizophlyctidaceae</taxon>
        <taxon>Rhizophlyctis</taxon>
    </lineage>
</organism>
<dbReference type="AlphaFoldDB" id="A0AAD5X2N5"/>
<evidence type="ECO:0000256" key="1">
    <source>
        <dbReference type="SAM" id="MobiDB-lite"/>
    </source>
</evidence>
<feature type="region of interest" description="Disordered" evidence="1">
    <location>
        <begin position="1"/>
        <end position="128"/>
    </location>
</feature>
<gene>
    <name evidence="2" type="ORF">HK097_011128</name>
</gene>
<dbReference type="EMBL" id="JADGJD010000890">
    <property type="protein sequence ID" value="KAJ3047847.1"/>
    <property type="molecule type" value="Genomic_DNA"/>
</dbReference>
<feature type="compositionally biased region" description="Basic residues" evidence="1">
    <location>
        <begin position="104"/>
        <end position="118"/>
    </location>
</feature>
<reference evidence="2" key="1">
    <citation type="submission" date="2020-05" db="EMBL/GenBank/DDBJ databases">
        <title>Phylogenomic resolution of chytrid fungi.</title>
        <authorList>
            <person name="Stajich J.E."/>
            <person name="Amses K."/>
            <person name="Simmons R."/>
            <person name="Seto K."/>
            <person name="Myers J."/>
            <person name="Bonds A."/>
            <person name="Quandt C.A."/>
            <person name="Barry K."/>
            <person name="Liu P."/>
            <person name="Grigoriev I."/>
            <person name="Longcore J.E."/>
            <person name="James T.Y."/>
        </authorList>
    </citation>
    <scope>NUCLEOTIDE SEQUENCE</scope>
    <source>
        <strain evidence="2">JEL0318</strain>
    </source>
</reference>
<comment type="caution">
    <text evidence="2">The sequence shown here is derived from an EMBL/GenBank/DDBJ whole genome shotgun (WGS) entry which is preliminary data.</text>
</comment>
<feature type="compositionally biased region" description="Basic and acidic residues" evidence="1">
    <location>
        <begin position="119"/>
        <end position="128"/>
    </location>
</feature>
<feature type="compositionally biased region" description="Basic and acidic residues" evidence="1">
    <location>
        <begin position="1"/>
        <end position="34"/>
    </location>
</feature>
<dbReference type="Proteomes" id="UP001212841">
    <property type="component" value="Unassembled WGS sequence"/>
</dbReference>
<evidence type="ECO:0000313" key="2">
    <source>
        <dbReference type="EMBL" id="KAJ3047847.1"/>
    </source>
</evidence>
<keyword evidence="3" id="KW-1185">Reference proteome</keyword>